<evidence type="ECO:0000256" key="4">
    <source>
        <dbReference type="ARBA" id="ARBA00022553"/>
    </source>
</evidence>
<dbReference type="Pfam" id="PF00072">
    <property type="entry name" value="Response_reg"/>
    <property type="match status" value="1"/>
</dbReference>
<dbReference type="PROSITE" id="PS50110">
    <property type="entry name" value="RESPONSE_REGULATORY"/>
    <property type="match status" value="1"/>
</dbReference>
<dbReference type="PANTHER" id="PTHR42713">
    <property type="entry name" value="HISTIDINE KINASE-RELATED"/>
    <property type="match status" value="1"/>
</dbReference>
<keyword evidence="6" id="KW-0805">Transcription regulation</keyword>
<dbReference type="GO" id="GO:0003700">
    <property type="term" value="F:DNA-binding transcription factor activity"/>
    <property type="evidence" value="ECO:0007669"/>
    <property type="project" value="InterPro"/>
</dbReference>
<organism evidence="13 14">
    <name type="scientific">Blautia wexlerae</name>
    <dbReference type="NCBI Taxonomy" id="418240"/>
    <lineage>
        <taxon>Bacteria</taxon>
        <taxon>Bacillati</taxon>
        <taxon>Bacillota</taxon>
        <taxon>Clostridia</taxon>
        <taxon>Lachnospirales</taxon>
        <taxon>Lachnospiraceae</taxon>
        <taxon>Blautia</taxon>
    </lineage>
</organism>
<dbReference type="SUPFAM" id="SSF46689">
    <property type="entry name" value="Homeodomain-like"/>
    <property type="match status" value="2"/>
</dbReference>
<dbReference type="InterPro" id="IPR009057">
    <property type="entry name" value="Homeodomain-like_sf"/>
</dbReference>
<dbReference type="PRINTS" id="PR00032">
    <property type="entry name" value="HTHARAC"/>
</dbReference>
<dbReference type="CDD" id="cd17536">
    <property type="entry name" value="REC_YesN-like"/>
    <property type="match status" value="1"/>
</dbReference>
<dbReference type="InterPro" id="IPR041522">
    <property type="entry name" value="CdaR_GGDEF"/>
</dbReference>
<name>A0A174STZ3_9FIRM</name>
<comment type="subcellular location">
    <subcellularLocation>
        <location evidence="1">Cytoplasm</location>
    </subcellularLocation>
</comment>
<dbReference type="InterPro" id="IPR051552">
    <property type="entry name" value="HptR"/>
</dbReference>
<dbReference type="Proteomes" id="UP000095712">
    <property type="component" value="Unassembled WGS sequence"/>
</dbReference>
<dbReference type="SMART" id="SM00342">
    <property type="entry name" value="HTH_ARAC"/>
    <property type="match status" value="1"/>
</dbReference>
<dbReference type="PROSITE" id="PS01124">
    <property type="entry name" value="HTH_ARAC_FAMILY_2"/>
    <property type="match status" value="1"/>
</dbReference>
<keyword evidence="8" id="KW-0804">Transcription</keyword>
<accession>A0A174STZ3</accession>
<evidence type="ECO:0000256" key="2">
    <source>
        <dbReference type="ARBA" id="ARBA00018672"/>
    </source>
</evidence>
<dbReference type="PANTHER" id="PTHR42713:SF3">
    <property type="entry name" value="TRANSCRIPTIONAL REGULATORY PROTEIN HPTR"/>
    <property type="match status" value="1"/>
</dbReference>
<dbReference type="InterPro" id="IPR011006">
    <property type="entry name" value="CheY-like_superfamily"/>
</dbReference>
<comment type="function">
    <text evidence="9">May play the central regulatory role in sporulation. It may be an element of the effector pathway responsible for the activation of sporulation genes in response to nutritional stress. Spo0A may act in concert with spo0H (a sigma factor) to control the expression of some genes that are critical to the sporulation process.</text>
</comment>
<evidence type="ECO:0000256" key="5">
    <source>
        <dbReference type="ARBA" id="ARBA00023012"/>
    </source>
</evidence>
<reference evidence="13 14" key="1">
    <citation type="submission" date="2015-09" db="EMBL/GenBank/DDBJ databases">
        <authorList>
            <consortium name="Pathogen Informatics"/>
        </authorList>
    </citation>
    <scope>NUCLEOTIDE SEQUENCE [LARGE SCALE GENOMIC DNA]</scope>
    <source>
        <strain evidence="13 14">2789STDY5834911</strain>
    </source>
</reference>
<evidence type="ECO:0000259" key="11">
    <source>
        <dbReference type="PROSITE" id="PS01124"/>
    </source>
</evidence>
<evidence type="ECO:0000256" key="3">
    <source>
        <dbReference type="ARBA" id="ARBA00022490"/>
    </source>
</evidence>
<evidence type="ECO:0000259" key="12">
    <source>
        <dbReference type="PROSITE" id="PS50110"/>
    </source>
</evidence>
<sequence length="549" mass="64333">MCGNRLGGRRLKVLIADDEIKVCRLIQHLVDWDALEMDIIGFANDGKTAYENICEKKPDIVITDIRMPIYDGLELIRRAKETNPEINFIVISGYSQFEYAQQAIKYGVKDYLLKPLKKRELENSLIEIKESHESLIKSARIRNELESIIEASREHIRENFLMKTLQNSATNPLKADMSLEQLNEQYGCKFHKGFFTAVRVRPFFSKNSDKSAGDSEEFVMNKIHQMVKEKLEIYCETYMSTVYQDEIVCILNTVDKEIEPVRKKLKHLIVNVSNLKTVFPDIRIRIGQGNTHSSYMGITDSFREAELAIMNRMGENEDTYICYSEDSKSGKTKEEIFDSGLRNEILTYQERMDIEGTLRLVDKVGEKLKPFKYDGKLVYEVFGELVETLRFGMKYSREGRNLFLIEDYKKQYRRIWDYDELFQWIKSDLSRVHQVYMKNIQDEESKPIRDAKKYIHDNFNKHISLENVSEYIGFNAAYFSTLFKKETGKNFLEYVTELRIQNAKNYLIQTNYDIAEVASAVGYNDLKYFSKLFKKTTGLNPSEFRKLYS</sequence>
<dbReference type="SMART" id="SM00448">
    <property type="entry name" value="REC"/>
    <property type="match status" value="1"/>
</dbReference>
<evidence type="ECO:0000256" key="6">
    <source>
        <dbReference type="ARBA" id="ARBA00023015"/>
    </source>
</evidence>
<protein>
    <recommendedName>
        <fullName evidence="2">Stage 0 sporulation protein A homolog</fullName>
    </recommendedName>
</protein>
<feature type="domain" description="Response regulatory" evidence="12">
    <location>
        <begin position="12"/>
        <end position="129"/>
    </location>
</feature>
<dbReference type="SUPFAM" id="SSF52172">
    <property type="entry name" value="CheY-like"/>
    <property type="match status" value="1"/>
</dbReference>
<evidence type="ECO:0000313" key="14">
    <source>
        <dbReference type="Proteomes" id="UP000095712"/>
    </source>
</evidence>
<evidence type="ECO:0000256" key="10">
    <source>
        <dbReference type="PROSITE-ProRule" id="PRU00169"/>
    </source>
</evidence>
<dbReference type="InterPro" id="IPR018060">
    <property type="entry name" value="HTH_AraC"/>
</dbReference>
<dbReference type="PROSITE" id="PS00041">
    <property type="entry name" value="HTH_ARAC_FAMILY_1"/>
    <property type="match status" value="1"/>
</dbReference>
<keyword evidence="7" id="KW-0238">DNA-binding</keyword>
<dbReference type="AlphaFoldDB" id="A0A174STZ3"/>
<feature type="modified residue" description="4-aspartylphosphate" evidence="10">
    <location>
        <position position="64"/>
    </location>
</feature>
<dbReference type="GO" id="GO:0043565">
    <property type="term" value="F:sequence-specific DNA binding"/>
    <property type="evidence" value="ECO:0007669"/>
    <property type="project" value="InterPro"/>
</dbReference>
<dbReference type="OrthoDB" id="9794370at2"/>
<dbReference type="GO" id="GO:0000160">
    <property type="term" value="P:phosphorelay signal transduction system"/>
    <property type="evidence" value="ECO:0007669"/>
    <property type="project" value="UniProtKB-KW"/>
</dbReference>
<keyword evidence="3" id="KW-0963">Cytoplasm</keyword>
<proteinExistence type="predicted"/>
<evidence type="ECO:0000256" key="8">
    <source>
        <dbReference type="ARBA" id="ARBA00023163"/>
    </source>
</evidence>
<keyword evidence="5" id="KW-0902">Two-component regulatory system</keyword>
<evidence type="ECO:0000256" key="9">
    <source>
        <dbReference type="ARBA" id="ARBA00024867"/>
    </source>
</evidence>
<dbReference type="Gene3D" id="1.10.10.60">
    <property type="entry name" value="Homeodomain-like"/>
    <property type="match status" value="2"/>
</dbReference>
<dbReference type="Pfam" id="PF17853">
    <property type="entry name" value="GGDEF_2"/>
    <property type="match status" value="1"/>
</dbReference>
<dbReference type="InterPro" id="IPR020449">
    <property type="entry name" value="Tscrpt_reg_AraC-type_HTH"/>
</dbReference>
<evidence type="ECO:0000256" key="1">
    <source>
        <dbReference type="ARBA" id="ARBA00004496"/>
    </source>
</evidence>
<gene>
    <name evidence="13" type="primary">zraR</name>
    <name evidence="13" type="ORF">ERS852523_03612</name>
</gene>
<evidence type="ECO:0000256" key="7">
    <source>
        <dbReference type="ARBA" id="ARBA00023125"/>
    </source>
</evidence>
<dbReference type="InterPro" id="IPR001789">
    <property type="entry name" value="Sig_transdc_resp-reg_receiver"/>
</dbReference>
<dbReference type="Pfam" id="PF12833">
    <property type="entry name" value="HTH_18"/>
    <property type="match status" value="1"/>
</dbReference>
<keyword evidence="4 10" id="KW-0597">Phosphoprotein</keyword>
<dbReference type="EMBL" id="CZAW01000057">
    <property type="protein sequence ID" value="CUQ01274.1"/>
    <property type="molecule type" value="Genomic_DNA"/>
</dbReference>
<evidence type="ECO:0000313" key="13">
    <source>
        <dbReference type="EMBL" id="CUQ01274.1"/>
    </source>
</evidence>
<dbReference type="GO" id="GO:0005737">
    <property type="term" value="C:cytoplasm"/>
    <property type="evidence" value="ECO:0007669"/>
    <property type="project" value="UniProtKB-SubCell"/>
</dbReference>
<dbReference type="InterPro" id="IPR018062">
    <property type="entry name" value="HTH_AraC-typ_CS"/>
</dbReference>
<dbReference type="Gene3D" id="3.40.50.2300">
    <property type="match status" value="1"/>
</dbReference>
<feature type="domain" description="HTH araC/xylS-type" evidence="11">
    <location>
        <begin position="449"/>
        <end position="547"/>
    </location>
</feature>